<keyword evidence="3" id="KW-1185">Reference proteome</keyword>
<dbReference type="PANTHER" id="PTHR36058">
    <property type="entry name" value="NUCLEOPHOSMIN"/>
    <property type="match status" value="1"/>
</dbReference>
<dbReference type="Proteomes" id="UP001085076">
    <property type="component" value="Miscellaneous, Linkage group lg08"/>
</dbReference>
<dbReference type="PANTHER" id="PTHR36058:SF1">
    <property type="entry name" value="NUCLEOPHOSMIN"/>
    <property type="match status" value="1"/>
</dbReference>
<accession>A0A9D5C174</accession>
<reference evidence="2" key="2">
    <citation type="journal article" date="2022" name="Hortic Res">
        <title>The genome of Dioscorea zingiberensis sheds light on the biosynthesis, origin and evolution of the medicinally important diosgenin saponins.</title>
        <authorList>
            <person name="Li Y."/>
            <person name="Tan C."/>
            <person name="Li Z."/>
            <person name="Guo J."/>
            <person name="Li S."/>
            <person name="Chen X."/>
            <person name="Wang C."/>
            <person name="Dai X."/>
            <person name="Yang H."/>
            <person name="Song W."/>
            <person name="Hou L."/>
            <person name="Xu J."/>
            <person name="Tong Z."/>
            <person name="Xu A."/>
            <person name="Yuan X."/>
            <person name="Wang W."/>
            <person name="Yang Q."/>
            <person name="Chen L."/>
            <person name="Sun Z."/>
            <person name="Wang K."/>
            <person name="Pan B."/>
            <person name="Chen J."/>
            <person name="Bao Y."/>
            <person name="Liu F."/>
            <person name="Qi X."/>
            <person name="Gang D.R."/>
            <person name="Wen J."/>
            <person name="Li J."/>
        </authorList>
    </citation>
    <scope>NUCLEOTIDE SEQUENCE</scope>
    <source>
        <strain evidence="2">Dzin_1.0</strain>
    </source>
</reference>
<organism evidence="2 3">
    <name type="scientific">Dioscorea zingiberensis</name>
    <dbReference type="NCBI Taxonomy" id="325984"/>
    <lineage>
        <taxon>Eukaryota</taxon>
        <taxon>Viridiplantae</taxon>
        <taxon>Streptophyta</taxon>
        <taxon>Embryophyta</taxon>
        <taxon>Tracheophyta</taxon>
        <taxon>Spermatophyta</taxon>
        <taxon>Magnoliopsida</taxon>
        <taxon>Liliopsida</taxon>
        <taxon>Dioscoreales</taxon>
        <taxon>Dioscoreaceae</taxon>
        <taxon>Dioscorea</taxon>
    </lineage>
</organism>
<evidence type="ECO:0000313" key="3">
    <source>
        <dbReference type="Proteomes" id="UP001085076"/>
    </source>
</evidence>
<feature type="region of interest" description="Disordered" evidence="1">
    <location>
        <begin position="51"/>
        <end position="70"/>
    </location>
</feature>
<comment type="caution">
    <text evidence="2">The sequence shown here is derived from an EMBL/GenBank/DDBJ whole genome shotgun (WGS) entry which is preliminary data.</text>
</comment>
<sequence>MKAMAGSCSYAPSFSLFSALVLSSCPRFLEEAGSSGSSRGHSLHQVLGLREETQGDPGPSPEGGIGFTQKGHGISDTDVAEFLFKSKPAIDVFIDFLCNDLSKACFVKPPPVPKDRLPNEPFVAKSSKEGRP</sequence>
<dbReference type="EMBL" id="JAGGNH010000008">
    <property type="protein sequence ID" value="KAJ0964484.1"/>
    <property type="molecule type" value="Genomic_DNA"/>
</dbReference>
<dbReference type="PROSITE" id="PS51257">
    <property type="entry name" value="PROKAR_LIPOPROTEIN"/>
    <property type="match status" value="1"/>
</dbReference>
<gene>
    <name evidence="2" type="ORF">J5N97_025622</name>
</gene>
<reference evidence="2" key="1">
    <citation type="submission" date="2021-03" db="EMBL/GenBank/DDBJ databases">
        <authorList>
            <person name="Li Z."/>
            <person name="Yang C."/>
        </authorList>
    </citation>
    <scope>NUCLEOTIDE SEQUENCE</scope>
    <source>
        <strain evidence="2">Dzin_1.0</strain>
        <tissue evidence="2">Leaf</tissue>
    </source>
</reference>
<feature type="region of interest" description="Disordered" evidence="1">
    <location>
        <begin position="109"/>
        <end position="132"/>
    </location>
</feature>
<evidence type="ECO:0000256" key="1">
    <source>
        <dbReference type="SAM" id="MobiDB-lite"/>
    </source>
</evidence>
<dbReference type="AlphaFoldDB" id="A0A9D5C174"/>
<evidence type="ECO:0000313" key="2">
    <source>
        <dbReference type="EMBL" id="KAJ0964484.1"/>
    </source>
</evidence>
<protein>
    <submittedName>
        <fullName evidence="2">Uncharacterized protein</fullName>
    </submittedName>
</protein>
<proteinExistence type="predicted"/>
<name>A0A9D5C174_9LILI</name>
<dbReference type="OrthoDB" id="202851at2759"/>